<evidence type="ECO:0000313" key="2">
    <source>
        <dbReference type="EMBL" id="EEN55198.1"/>
    </source>
</evidence>
<dbReference type="InParanoid" id="C3YWF4"/>
<evidence type="ECO:0000256" key="1">
    <source>
        <dbReference type="SAM" id="Phobius"/>
    </source>
</evidence>
<gene>
    <name evidence="2" type="ORF">BRAFLDRAFT_64459</name>
</gene>
<organism>
    <name type="scientific">Branchiostoma floridae</name>
    <name type="common">Florida lancelet</name>
    <name type="synonym">Amphioxus</name>
    <dbReference type="NCBI Taxonomy" id="7739"/>
    <lineage>
        <taxon>Eukaryota</taxon>
        <taxon>Metazoa</taxon>
        <taxon>Chordata</taxon>
        <taxon>Cephalochordata</taxon>
        <taxon>Leptocardii</taxon>
        <taxon>Amphioxiformes</taxon>
        <taxon>Branchiostomatidae</taxon>
        <taxon>Branchiostoma</taxon>
    </lineage>
</organism>
<dbReference type="eggNOG" id="ENOG502SZYK">
    <property type="taxonomic scope" value="Eukaryota"/>
</dbReference>
<reference evidence="2" key="1">
    <citation type="journal article" date="2008" name="Nature">
        <title>The amphioxus genome and the evolution of the chordate karyotype.</title>
        <authorList>
            <consortium name="US DOE Joint Genome Institute (JGI-PGF)"/>
            <person name="Putnam N.H."/>
            <person name="Butts T."/>
            <person name="Ferrier D.E.K."/>
            <person name="Furlong R.F."/>
            <person name="Hellsten U."/>
            <person name="Kawashima T."/>
            <person name="Robinson-Rechavi M."/>
            <person name="Shoguchi E."/>
            <person name="Terry A."/>
            <person name="Yu J.-K."/>
            <person name="Benito-Gutierrez E.L."/>
            <person name="Dubchak I."/>
            <person name="Garcia-Fernandez J."/>
            <person name="Gibson-Brown J.J."/>
            <person name="Grigoriev I.V."/>
            <person name="Horton A.C."/>
            <person name="de Jong P.J."/>
            <person name="Jurka J."/>
            <person name="Kapitonov V.V."/>
            <person name="Kohara Y."/>
            <person name="Kuroki Y."/>
            <person name="Lindquist E."/>
            <person name="Lucas S."/>
            <person name="Osoegawa K."/>
            <person name="Pennacchio L.A."/>
            <person name="Salamov A.A."/>
            <person name="Satou Y."/>
            <person name="Sauka-Spengler T."/>
            <person name="Schmutz J."/>
            <person name="Shin-I T."/>
            <person name="Toyoda A."/>
            <person name="Bronner-Fraser M."/>
            <person name="Fujiyama A."/>
            <person name="Holland L.Z."/>
            <person name="Holland P.W.H."/>
            <person name="Satoh N."/>
            <person name="Rokhsar D.S."/>
        </authorList>
    </citation>
    <scope>NUCLEOTIDE SEQUENCE [LARGE SCALE GENOMIC DNA]</scope>
    <source>
        <strain evidence="2">S238N-H82</strain>
        <tissue evidence="2">Testes</tissue>
    </source>
</reference>
<accession>C3YWF4</accession>
<keyword evidence="1" id="KW-0812">Transmembrane</keyword>
<dbReference type="EMBL" id="GG666561">
    <property type="protein sequence ID" value="EEN55198.1"/>
    <property type="molecule type" value="Genomic_DNA"/>
</dbReference>
<keyword evidence="1" id="KW-0472">Membrane</keyword>
<proteinExistence type="predicted"/>
<name>C3YWF4_BRAFL</name>
<sequence>MERTGAPSSAGEAVIMAKAASGGYRGSAASTFTSSAGEWMSTMNKLSSGTQVYWAVLWAVMCGAVSAFSCPSVYIPARTIVIEGASCSFWVKEGRWRSKEGRTLALYKQRCNSKTPYVVSISSPSESIFAWTEESYWYLGRRIRLKDCEQHYRASVEEFILRQKSASKVMLQYFIKDRLEKKVLASSGQDRVNDPYLWFKDVNGTVIATAKGISDDANATLRKWSICSTGNMEVVFGNSSRSWLALPQNRWMILLALTVKALRDTSRGTDGVVHYNECQAAHWTMVLGVPMFIVTGVVYMVYLGTKCSKSLATNISRRYSRRYSTASAIA</sequence>
<protein>
    <submittedName>
        <fullName evidence="2">Uncharacterized protein</fullName>
    </submittedName>
</protein>
<feature type="transmembrane region" description="Helical" evidence="1">
    <location>
        <begin position="52"/>
        <end position="74"/>
    </location>
</feature>
<feature type="transmembrane region" description="Helical" evidence="1">
    <location>
        <begin position="280"/>
        <end position="302"/>
    </location>
</feature>
<keyword evidence="1" id="KW-1133">Transmembrane helix</keyword>
<dbReference type="AlphaFoldDB" id="C3YWF4"/>